<organism evidence="8 9">
    <name type="scientific">Zhouia amylolytica</name>
    <dbReference type="NCBI Taxonomy" id="376730"/>
    <lineage>
        <taxon>Bacteria</taxon>
        <taxon>Pseudomonadati</taxon>
        <taxon>Bacteroidota</taxon>
        <taxon>Flavobacteriia</taxon>
        <taxon>Flavobacteriales</taxon>
        <taxon>Flavobacteriaceae</taxon>
        <taxon>Zhouia</taxon>
    </lineage>
</organism>
<dbReference type="SUPFAM" id="SSF88659">
    <property type="entry name" value="Sigma3 and sigma4 domains of RNA polymerase sigma factors"/>
    <property type="match status" value="1"/>
</dbReference>
<dbReference type="PANTHER" id="PTHR43133">
    <property type="entry name" value="RNA POLYMERASE ECF-TYPE SIGMA FACTO"/>
    <property type="match status" value="1"/>
</dbReference>
<dbReference type="Pfam" id="PF08281">
    <property type="entry name" value="Sigma70_r4_2"/>
    <property type="match status" value="1"/>
</dbReference>
<evidence type="ECO:0000313" key="9">
    <source>
        <dbReference type="Proteomes" id="UP000183209"/>
    </source>
</evidence>
<reference evidence="8 9" key="1">
    <citation type="submission" date="2016-10" db="EMBL/GenBank/DDBJ databases">
        <authorList>
            <person name="de Groot N.N."/>
        </authorList>
    </citation>
    <scope>NUCLEOTIDE SEQUENCE [LARGE SCALE GENOMIC DNA]</scope>
    <source>
        <strain evidence="8 9">CGMCC 1.6114</strain>
    </source>
</reference>
<dbReference type="InterPro" id="IPR013325">
    <property type="entry name" value="RNA_pol_sigma_r2"/>
</dbReference>
<dbReference type="InterPro" id="IPR036388">
    <property type="entry name" value="WH-like_DNA-bd_sf"/>
</dbReference>
<evidence type="ECO:0000313" key="8">
    <source>
        <dbReference type="EMBL" id="SFS50534.1"/>
    </source>
</evidence>
<evidence type="ECO:0000256" key="5">
    <source>
        <dbReference type="ARBA" id="ARBA00023163"/>
    </source>
</evidence>
<sequence length="190" mass="22132">MTNLTDHNYIEKTLQGDTLAFSNLVEKYQDMVFSIAFKLLRNREEAEDAAQDAFVKCYHSLPKFKGEAKFSSWLYRIVYNTSLDRLKANKKSLGDMVVDEISEGELESVETTLNYIEGKERSAIIKAAVEKLPSEEQVLILLYYFEELSLREITEVVDISLENIKVRLFRSRKKLFKLLKNEVEFLKRSV</sequence>
<dbReference type="EMBL" id="FPAG01000002">
    <property type="protein sequence ID" value="SFS50534.1"/>
    <property type="molecule type" value="Genomic_DNA"/>
</dbReference>
<dbReference type="AlphaFoldDB" id="A0A1I6QDL5"/>
<dbReference type="Proteomes" id="UP000183209">
    <property type="component" value="Unassembled WGS sequence"/>
</dbReference>
<keyword evidence="3" id="KW-0731">Sigma factor</keyword>
<evidence type="ECO:0000256" key="2">
    <source>
        <dbReference type="ARBA" id="ARBA00023015"/>
    </source>
</evidence>
<dbReference type="SUPFAM" id="SSF88946">
    <property type="entry name" value="Sigma2 domain of RNA polymerase sigma factors"/>
    <property type="match status" value="1"/>
</dbReference>
<evidence type="ECO:0000256" key="1">
    <source>
        <dbReference type="ARBA" id="ARBA00010641"/>
    </source>
</evidence>
<keyword evidence="4" id="KW-0238">DNA-binding</keyword>
<dbReference type="InterPro" id="IPR014284">
    <property type="entry name" value="RNA_pol_sigma-70_dom"/>
</dbReference>
<feature type="domain" description="RNA polymerase sigma factor 70 region 4 type 2" evidence="7">
    <location>
        <begin position="124"/>
        <end position="175"/>
    </location>
</feature>
<evidence type="ECO:0000256" key="4">
    <source>
        <dbReference type="ARBA" id="ARBA00023125"/>
    </source>
</evidence>
<keyword evidence="2" id="KW-0805">Transcription regulation</keyword>
<dbReference type="InterPro" id="IPR013249">
    <property type="entry name" value="RNA_pol_sigma70_r4_t2"/>
</dbReference>
<keyword evidence="5" id="KW-0804">Transcription</keyword>
<evidence type="ECO:0000259" key="7">
    <source>
        <dbReference type="Pfam" id="PF08281"/>
    </source>
</evidence>
<accession>A0A1I6QDL5</accession>
<dbReference type="GO" id="GO:0003677">
    <property type="term" value="F:DNA binding"/>
    <property type="evidence" value="ECO:0007669"/>
    <property type="project" value="UniProtKB-KW"/>
</dbReference>
<dbReference type="InterPro" id="IPR013324">
    <property type="entry name" value="RNA_pol_sigma_r3/r4-like"/>
</dbReference>
<dbReference type="Pfam" id="PF04542">
    <property type="entry name" value="Sigma70_r2"/>
    <property type="match status" value="1"/>
</dbReference>
<dbReference type="InterPro" id="IPR007627">
    <property type="entry name" value="RNA_pol_sigma70_r2"/>
</dbReference>
<evidence type="ECO:0000256" key="3">
    <source>
        <dbReference type="ARBA" id="ARBA00023082"/>
    </source>
</evidence>
<name>A0A1I6QDL5_9FLAO</name>
<feature type="domain" description="RNA polymerase sigma-70 region 2" evidence="6">
    <location>
        <begin position="24"/>
        <end position="91"/>
    </location>
</feature>
<evidence type="ECO:0000259" key="6">
    <source>
        <dbReference type="Pfam" id="PF04542"/>
    </source>
</evidence>
<dbReference type="InterPro" id="IPR039425">
    <property type="entry name" value="RNA_pol_sigma-70-like"/>
</dbReference>
<dbReference type="GO" id="GO:0016987">
    <property type="term" value="F:sigma factor activity"/>
    <property type="evidence" value="ECO:0007669"/>
    <property type="project" value="UniProtKB-KW"/>
</dbReference>
<dbReference type="PANTHER" id="PTHR43133:SF8">
    <property type="entry name" value="RNA POLYMERASE SIGMA FACTOR HI_1459-RELATED"/>
    <property type="match status" value="1"/>
</dbReference>
<dbReference type="Gene3D" id="1.10.10.10">
    <property type="entry name" value="Winged helix-like DNA-binding domain superfamily/Winged helix DNA-binding domain"/>
    <property type="match status" value="1"/>
</dbReference>
<dbReference type="RefSeq" id="WP_038264972.1">
    <property type="nucleotide sequence ID" value="NZ_FPAG01000002.1"/>
</dbReference>
<dbReference type="GO" id="GO:0006352">
    <property type="term" value="P:DNA-templated transcription initiation"/>
    <property type="evidence" value="ECO:0007669"/>
    <property type="project" value="InterPro"/>
</dbReference>
<proteinExistence type="inferred from homology"/>
<protein>
    <submittedName>
        <fullName evidence="8">RNA polymerase sigma-70 factor, ECF subfamily</fullName>
    </submittedName>
</protein>
<dbReference type="CDD" id="cd06171">
    <property type="entry name" value="Sigma70_r4"/>
    <property type="match status" value="1"/>
</dbReference>
<dbReference type="Gene3D" id="1.10.1740.10">
    <property type="match status" value="1"/>
</dbReference>
<comment type="similarity">
    <text evidence="1">Belongs to the sigma-70 factor family. ECF subfamily.</text>
</comment>
<dbReference type="OrthoDB" id="1027298at2"/>
<gene>
    <name evidence="8" type="ORF">SAMN04487906_0604</name>
</gene>
<dbReference type="NCBIfam" id="TIGR02937">
    <property type="entry name" value="sigma70-ECF"/>
    <property type="match status" value="1"/>
</dbReference>